<dbReference type="Pfam" id="PF06874">
    <property type="entry name" value="FBPase_2"/>
    <property type="match status" value="1"/>
</dbReference>
<evidence type="ECO:0000256" key="1">
    <source>
        <dbReference type="ARBA" id="ARBA00022801"/>
    </source>
</evidence>
<dbReference type="STRING" id="150033.RV14_GL001808"/>
<accession>A0A1L8WQ10</accession>
<name>A0A1L8WQ10_9ENTE</name>
<dbReference type="EMBL" id="JXLB01000005">
    <property type="protein sequence ID" value="OJG83113.1"/>
    <property type="molecule type" value="Genomic_DNA"/>
</dbReference>
<organism evidence="3 4">
    <name type="scientific">Enterococcus ratti</name>
    <dbReference type="NCBI Taxonomy" id="150033"/>
    <lineage>
        <taxon>Bacteria</taxon>
        <taxon>Bacillati</taxon>
        <taxon>Bacillota</taxon>
        <taxon>Bacilli</taxon>
        <taxon>Lactobacillales</taxon>
        <taxon>Enterococcaceae</taxon>
        <taxon>Enterococcus</taxon>
    </lineage>
</organism>
<evidence type="ECO:0000313" key="3">
    <source>
        <dbReference type="EMBL" id="OJG83113.1"/>
    </source>
</evidence>
<dbReference type="GO" id="GO:0006094">
    <property type="term" value="P:gluconeogenesis"/>
    <property type="evidence" value="ECO:0007669"/>
    <property type="project" value="InterPro"/>
</dbReference>
<proteinExistence type="predicted"/>
<evidence type="ECO:0000256" key="2">
    <source>
        <dbReference type="ARBA" id="ARBA00023211"/>
    </source>
</evidence>
<keyword evidence="1" id="KW-0378">Hydrolase</keyword>
<reference evidence="3 4" key="1">
    <citation type="submission" date="2014-12" db="EMBL/GenBank/DDBJ databases">
        <title>Draft genome sequences of 29 type strains of Enterococci.</title>
        <authorList>
            <person name="Zhong Z."/>
            <person name="Sun Z."/>
            <person name="Liu W."/>
            <person name="Zhang W."/>
            <person name="Zhang H."/>
        </authorList>
    </citation>
    <scope>NUCLEOTIDE SEQUENCE [LARGE SCALE GENOMIC DNA]</scope>
    <source>
        <strain evidence="3 4">DSM 15687</strain>
    </source>
</reference>
<dbReference type="AlphaFoldDB" id="A0A1L8WQ10"/>
<keyword evidence="4" id="KW-1185">Reference proteome</keyword>
<protein>
    <submittedName>
        <fullName evidence="3">Fructose-1,6-bisphosphatase</fullName>
    </submittedName>
</protein>
<dbReference type="InterPro" id="IPR009164">
    <property type="entry name" value="FBPtase_class3"/>
</dbReference>
<comment type="caution">
    <text evidence="3">The sequence shown here is derived from an EMBL/GenBank/DDBJ whole genome shotgun (WGS) entry which is preliminary data.</text>
</comment>
<evidence type="ECO:0000313" key="4">
    <source>
        <dbReference type="Proteomes" id="UP000182152"/>
    </source>
</evidence>
<dbReference type="Proteomes" id="UP000182152">
    <property type="component" value="Unassembled WGS sequence"/>
</dbReference>
<dbReference type="GO" id="GO:0042132">
    <property type="term" value="F:fructose 1,6-bisphosphate 1-phosphatase activity"/>
    <property type="evidence" value="ECO:0007669"/>
    <property type="project" value="InterPro"/>
</dbReference>
<gene>
    <name evidence="3" type="ORF">RV14_GL001808</name>
</gene>
<keyword evidence="2" id="KW-0464">Manganese</keyword>
<sequence length="245" mass="28760">MDRLVTFPSLDIQWGNHDLLWLGAYYGSKVCLLTLLRIAARYNYLFELEKEYGLNLRLLASFAQKIYYKNSIFTPQNKEGLTSKEQEEMEKIHQAVTMIQFKLESQLIQRRPEFHLSSRDLLAKIDYQQKKIKLKGNIYMLEGICFQTIDPLKPNELTVEEEQVIDSLMYSFQYSLRIKKHMEFLLANGSMYLTNCQYESFHGCVPVDENGEFLSFSLGDKSYSGKELMAFFEKQLRTSVKDLFL</sequence>